<dbReference type="GO" id="GO:1990538">
    <property type="term" value="F:xylan O-acetyltransferase activity"/>
    <property type="evidence" value="ECO:0007669"/>
    <property type="project" value="UniProtKB-ARBA"/>
</dbReference>
<evidence type="ECO:0000313" key="12">
    <source>
        <dbReference type="Proteomes" id="UP000734854"/>
    </source>
</evidence>
<sequence>MVLQCEIGWRSQSLKSQPKESTTEQSTIKISTTKELTIKKSTTEESSTKKSIEELSTKKLATFLKRQQEVRRGLRRTLVLLLQRSSQSSMEKLTENSSSPSSAVSVGSSIGANYRAEEDCDISKGEWVLDSAAEDYYYTNSSCRMIQDHQNCMKHGRPDVEFLRWRWRPEDCDLPRFDPRWFLELVRGTSVAFVGDSLARNQLQSLLCLLSTVAHPEDISSSKDTQDRRLFYGDYNFTVAIFWTPFLVKSYDAGGEYTHVFLDEVDEWAGPHLAAFDYLILSSGTWWTRPCIYFKNREPFACNYCRPPAPANLTRLGLYEANGAAFRAALDALRWYQGAVVLRTFSPSHFEGGQWNAGGHCDRRKPEAEWRLEGMELDLYRTQVEEFRKAKREMWVLDVTSAMVMRPDGHPDVYGHPAEKRVAMKHDCVHWCLPGPVDVWNELWLYMLSQRQRQLTTPHAAASVAFSLVAGDSPLPYSSTLSFLPLSPAAIAATPANASFDSSSIGKEGMVSGATTTADRPQSPCRLPTSSNASTSYPPRPLD</sequence>
<keyword evidence="5" id="KW-1133">Transmembrane helix</keyword>
<dbReference type="AlphaFoldDB" id="A0A8J5BLJ6"/>
<keyword evidence="4" id="KW-0735">Signal-anchor</keyword>
<organism evidence="11 12">
    <name type="scientific">Zingiber officinale</name>
    <name type="common">Ginger</name>
    <name type="synonym">Amomum zingiber</name>
    <dbReference type="NCBI Taxonomy" id="94328"/>
    <lineage>
        <taxon>Eukaryota</taxon>
        <taxon>Viridiplantae</taxon>
        <taxon>Streptophyta</taxon>
        <taxon>Embryophyta</taxon>
        <taxon>Tracheophyta</taxon>
        <taxon>Spermatophyta</taxon>
        <taxon>Magnoliopsida</taxon>
        <taxon>Liliopsida</taxon>
        <taxon>Zingiberales</taxon>
        <taxon>Zingiberaceae</taxon>
        <taxon>Zingiber</taxon>
    </lineage>
</organism>
<dbReference type="EMBL" id="JACMSC010000019">
    <property type="protein sequence ID" value="KAG6474388.1"/>
    <property type="molecule type" value="Genomic_DNA"/>
</dbReference>
<evidence type="ECO:0000256" key="4">
    <source>
        <dbReference type="ARBA" id="ARBA00022968"/>
    </source>
</evidence>
<feature type="compositionally biased region" description="Polar residues" evidence="8">
    <location>
        <begin position="528"/>
        <end position="537"/>
    </location>
</feature>
<feature type="region of interest" description="Disordered" evidence="8">
    <location>
        <begin position="498"/>
        <end position="543"/>
    </location>
</feature>
<gene>
    <name evidence="11" type="ORF">ZIOFF_068323</name>
</gene>
<evidence type="ECO:0000256" key="1">
    <source>
        <dbReference type="ARBA" id="ARBA00004323"/>
    </source>
</evidence>
<evidence type="ECO:0000256" key="2">
    <source>
        <dbReference type="ARBA" id="ARBA00007727"/>
    </source>
</evidence>
<evidence type="ECO:0000256" key="3">
    <source>
        <dbReference type="ARBA" id="ARBA00022692"/>
    </source>
</evidence>
<evidence type="ECO:0000259" key="9">
    <source>
        <dbReference type="Pfam" id="PF13839"/>
    </source>
</evidence>
<name>A0A8J5BLJ6_ZINOF</name>
<dbReference type="InterPro" id="IPR029962">
    <property type="entry name" value="TBL"/>
</dbReference>
<keyword evidence="6" id="KW-0333">Golgi apparatus</keyword>
<accession>A0A8J5BLJ6</accession>
<feature type="domain" description="Trichome birefringence-like N-terminal" evidence="10">
    <location>
        <begin position="119"/>
        <end position="173"/>
    </location>
</feature>
<dbReference type="Pfam" id="PF13839">
    <property type="entry name" value="PC-Esterase"/>
    <property type="match status" value="1"/>
</dbReference>
<comment type="caution">
    <text evidence="11">The sequence shown here is derived from an EMBL/GenBank/DDBJ whole genome shotgun (WGS) entry which is preliminary data.</text>
</comment>
<evidence type="ECO:0008006" key="13">
    <source>
        <dbReference type="Google" id="ProtNLM"/>
    </source>
</evidence>
<evidence type="ECO:0000256" key="7">
    <source>
        <dbReference type="ARBA" id="ARBA00023136"/>
    </source>
</evidence>
<evidence type="ECO:0000256" key="8">
    <source>
        <dbReference type="SAM" id="MobiDB-lite"/>
    </source>
</evidence>
<evidence type="ECO:0000256" key="6">
    <source>
        <dbReference type="ARBA" id="ARBA00023034"/>
    </source>
</evidence>
<evidence type="ECO:0000256" key="5">
    <source>
        <dbReference type="ARBA" id="ARBA00022989"/>
    </source>
</evidence>
<keyword evidence="12" id="KW-1185">Reference proteome</keyword>
<dbReference type="InterPro" id="IPR025846">
    <property type="entry name" value="TBL_N"/>
</dbReference>
<dbReference type="GO" id="GO:0000139">
    <property type="term" value="C:Golgi membrane"/>
    <property type="evidence" value="ECO:0007669"/>
    <property type="project" value="UniProtKB-SubCell"/>
</dbReference>
<dbReference type="Pfam" id="PF14416">
    <property type="entry name" value="PMR5N"/>
    <property type="match status" value="1"/>
</dbReference>
<keyword evidence="3" id="KW-0812">Transmembrane</keyword>
<protein>
    <recommendedName>
        <fullName evidence="13">Trichome birefringence-like N-terminal domain-containing protein</fullName>
    </recommendedName>
</protein>
<dbReference type="PANTHER" id="PTHR32285">
    <property type="entry name" value="PROTEIN TRICHOME BIREFRINGENCE-LIKE 9-RELATED"/>
    <property type="match status" value="1"/>
</dbReference>
<evidence type="ECO:0000259" key="10">
    <source>
        <dbReference type="Pfam" id="PF14416"/>
    </source>
</evidence>
<proteinExistence type="inferred from homology"/>
<feature type="domain" description="Trichome birefringence-like C-terminal" evidence="9">
    <location>
        <begin position="174"/>
        <end position="445"/>
    </location>
</feature>
<reference evidence="11 12" key="1">
    <citation type="submission" date="2020-08" db="EMBL/GenBank/DDBJ databases">
        <title>Plant Genome Project.</title>
        <authorList>
            <person name="Zhang R.-G."/>
        </authorList>
    </citation>
    <scope>NUCLEOTIDE SEQUENCE [LARGE SCALE GENOMIC DNA]</scope>
    <source>
        <tissue evidence="11">Rhizome</tissue>
    </source>
</reference>
<comment type="similarity">
    <text evidence="2">Belongs to the PC-esterase family. TBL subfamily.</text>
</comment>
<dbReference type="InterPro" id="IPR026057">
    <property type="entry name" value="TBL_C"/>
</dbReference>
<evidence type="ECO:0000313" key="11">
    <source>
        <dbReference type="EMBL" id="KAG6474388.1"/>
    </source>
</evidence>
<keyword evidence="7" id="KW-0472">Membrane</keyword>
<dbReference type="PANTHER" id="PTHR32285:SF148">
    <property type="entry name" value="OS01G0653100 PROTEIN"/>
    <property type="match status" value="1"/>
</dbReference>
<comment type="subcellular location">
    <subcellularLocation>
        <location evidence="1">Golgi apparatus membrane</location>
        <topology evidence="1">Single-pass type II membrane protein</topology>
    </subcellularLocation>
</comment>
<dbReference type="Proteomes" id="UP000734854">
    <property type="component" value="Unassembled WGS sequence"/>
</dbReference>